<dbReference type="Proteomes" id="UP000316614">
    <property type="component" value="Chromosome"/>
</dbReference>
<feature type="binding site" evidence="9">
    <location>
        <position position="257"/>
    </location>
    <ligand>
        <name>ATP</name>
        <dbReference type="ChEBI" id="CHEBI:30616"/>
    </ligand>
</feature>
<dbReference type="Gene3D" id="3.60.20.10">
    <property type="entry name" value="Glutamine Phosphoribosylpyrophosphate, subunit 1, domain 1"/>
    <property type="match status" value="1"/>
</dbReference>
<dbReference type="InterPro" id="IPR017932">
    <property type="entry name" value="GATase_2_dom"/>
</dbReference>
<keyword evidence="4 9" id="KW-0547">Nucleotide-binding</keyword>
<protein>
    <recommendedName>
        <fullName evidence="3">asparagine synthase (glutamine-hydrolyzing)</fullName>
        <ecNumber evidence="3">6.3.5.4</ecNumber>
    </recommendedName>
</protein>
<dbReference type="CDD" id="cd01991">
    <property type="entry name" value="Asn_synthase_B_C"/>
    <property type="match status" value="1"/>
</dbReference>
<dbReference type="GO" id="GO:0006529">
    <property type="term" value="P:asparagine biosynthetic process"/>
    <property type="evidence" value="ECO:0007669"/>
    <property type="project" value="UniProtKB-KW"/>
</dbReference>
<feature type="binding site" evidence="9">
    <location>
        <position position="284"/>
    </location>
    <ligand>
        <name>ATP</name>
        <dbReference type="ChEBI" id="CHEBI:30616"/>
    </ligand>
</feature>
<evidence type="ECO:0000256" key="9">
    <source>
        <dbReference type="PIRSR" id="PIRSR001589-2"/>
    </source>
</evidence>
<feature type="binding site" evidence="9">
    <location>
        <begin position="360"/>
        <end position="361"/>
    </location>
    <ligand>
        <name>ATP</name>
        <dbReference type="ChEBI" id="CHEBI:30616"/>
    </ligand>
</feature>
<dbReference type="OrthoDB" id="9763290at2"/>
<reference evidence="11 12" key="1">
    <citation type="submission" date="2019-06" db="EMBL/GenBank/DDBJ databases">
        <title>Echinicola alkalisoli sp. nov. isolated from saline soil.</title>
        <authorList>
            <person name="Sun J.-Q."/>
            <person name="Xu L."/>
        </authorList>
    </citation>
    <scope>NUCLEOTIDE SEQUENCE [LARGE SCALE GENOMIC DNA]</scope>
    <source>
        <strain evidence="11 12">LN3S3</strain>
    </source>
</reference>
<dbReference type="GO" id="GO:0005829">
    <property type="term" value="C:cytosol"/>
    <property type="evidence" value="ECO:0007669"/>
    <property type="project" value="TreeGrafter"/>
</dbReference>
<dbReference type="InterPro" id="IPR051786">
    <property type="entry name" value="ASN_synthetase/amidase"/>
</dbReference>
<evidence type="ECO:0000256" key="4">
    <source>
        <dbReference type="ARBA" id="ARBA00022741"/>
    </source>
</evidence>
<evidence type="ECO:0000256" key="6">
    <source>
        <dbReference type="ARBA" id="ARBA00022962"/>
    </source>
</evidence>
<sequence length="598" mass="68003">MCGINLAMNFSKDGETAIQQMMQATAHRGPDHSAWCRINDQLFVAGNRLKTVDLGDWSNQPVQIDDGAFTLVWNGAIYNSDELRNELLKKGVVFESRSDSEVLLRWLKMHGTSGIRSLQGMYALVFIHKENKEVIIARDPHGKKPLYYFHQNTRWLLSSEARSIISSGLIPKRLDKAQLLPYFYSRHSFPDKSFFQQIQQVFPGKVIQLDFEGNITREHCTEIPTQSQKLPDKNRFRSLITDAVLKHFQADVPVGILLSGGADSSLLLQCWAQETDIPLHTFTIGFEQKYLKKYPDPVYARNVSEKYRCAHHEVLITPELLLQQLPDYIASLDQPVGDSASFLSWMIAKEAKQHVRILISGAGADELFSGYNRHEAFKHYLQHKALALKVAKSIGNLPFSGRHSRKLGKGIKEDEATTFLNFSSLNTIPENHISAFSGYYPKGFTPYMAALEWDRSYYLVNDVLKIHDNALMAHGVEGRAPYLDRALVSLSKSLSQEQHLSLKPKEWIKALLVDGGQAKVASRKKMGFGLPLREWLEEDKTLQSLVFQTIKTFAQEQQGTIPEEMLTLALEPGKNLKAHFLEIWNLYILAAWCKYHKL</sequence>
<dbReference type="RefSeq" id="WP_141613513.1">
    <property type="nucleotide sequence ID" value="NZ_CP041253.1"/>
</dbReference>
<dbReference type="AlphaFoldDB" id="A0A514CEJ2"/>
<comment type="catalytic activity">
    <reaction evidence="7">
        <text>L-aspartate + L-glutamine + ATP + H2O = L-asparagine + L-glutamate + AMP + diphosphate + H(+)</text>
        <dbReference type="Rhea" id="RHEA:12228"/>
        <dbReference type="ChEBI" id="CHEBI:15377"/>
        <dbReference type="ChEBI" id="CHEBI:15378"/>
        <dbReference type="ChEBI" id="CHEBI:29985"/>
        <dbReference type="ChEBI" id="CHEBI:29991"/>
        <dbReference type="ChEBI" id="CHEBI:30616"/>
        <dbReference type="ChEBI" id="CHEBI:33019"/>
        <dbReference type="ChEBI" id="CHEBI:58048"/>
        <dbReference type="ChEBI" id="CHEBI:58359"/>
        <dbReference type="ChEBI" id="CHEBI:456215"/>
        <dbReference type="EC" id="6.3.5.4"/>
    </reaction>
</comment>
<dbReference type="PANTHER" id="PTHR43284">
    <property type="entry name" value="ASPARAGINE SYNTHETASE (GLUTAMINE-HYDROLYZING)"/>
    <property type="match status" value="1"/>
</dbReference>
<accession>A0A514CEJ2</accession>
<evidence type="ECO:0000256" key="7">
    <source>
        <dbReference type="ARBA" id="ARBA00048741"/>
    </source>
</evidence>
<keyword evidence="8" id="KW-0028">Amino-acid biosynthesis</keyword>
<dbReference type="InterPro" id="IPR006426">
    <property type="entry name" value="Asn_synth_AEB"/>
</dbReference>
<organism evidence="11 12">
    <name type="scientific">Echinicola soli</name>
    <dbReference type="NCBI Taxonomy" id="2591634"/>
    <lineage>
        <taxon>Bacteria</taxon>
        <taxon>Pseudomonadati</taxon>
        <taxon>Bacteroidota</taxon>
        <taxon>Cytophagia</taxon>
        <taxon>Cytophagales</taxon>
        <taxon>Cyclobacteriaceae</taxon>
        <taxon>Echinicola</taxon>
    </lineage>
</organism>
<keyword evidence="5 9" id="KW-0067">ATP-binding</keyword>
<dbReference type="InterPro" id="IPR014729">
    <property type="entry name" value="Rossmann-like_a/b/a_fold"/>
</dbReference>
<name>A0A514CEJ2_9BACT</name>
<dbReference type="EMBL" id="CP041253">
    <property type="protein sequence ID" value="QDH78255.1"/>
    <property type="molecule type" value="Genomic_DNA"/>
</dbReference>
<comment type="pathway">
    <text evidence="1">Amino-acid biosynthesis; L-asparagine biosynthesis; L-asparagine from L-aspartate (L-Gln route): step 1/1.</text>
</comment>
<dbReference type="InterPro" id="IPR029055">
    <property type="entry name" value="Ntn_hydrolases_N"/>
</dbReference>
<evidence type="ECO:0000256" key="2">
    <source>
        <dbReference type="ARBA" id="ARBA00005752"/>
    </source>
</evidence>
<dbReference type="Gene3D" id="3.40.50.620">
    <property type="entry name" value="HUPs"/>
    <property type="match status" value="1"/>
</dbReference>
<evidence type="ECO:0000256" key="1">
    <source>
        <dbReference type="ARBA" id="ARBA00005187"/>
    </source>
</evidence>
<dbReference type="KEGG" id="echi:FKX85_04050"/>
<feature type="domain" description="Glutamine amidotransferase type-2" evidence="10">
    <location>
        <begin position="2"/>
        <end position="212"/>
    </location>
</feature>
<evidence type="ECO:0000256" key="3">
    <source>
        <dbReference type="ARBA" id="ARBA00012737"/>
    </source>
</evidence>
<dbReference type="Pfam" id="PF00733">
    <property type="entry name" value="Asn_synthase"/>
    <property type="match status" value="1"/>
</dbReference>
<evidence type="ECO:0000256" key="5">
    <source>
        <dbReference type="ARBA" id="ARBA00022840"/>
    </source>
</evidence>
<dbReference type="SUPFAM" id="SSF52402">
    <property type="entry name" value="Adenine nucleotide alpha hydrolases-like"/>
    <property type="match status" value="1"/>
</dbReference>
<keyword evidence="12" id="KW-1185">Reference proteome</keyword>
<evidence type="ECO:0000313" key="11">
    <source>
        <dbReference type="EMBL" id="QDH78255.1"/>
    </source>
</evidence>
<comment type="similarity">
    <text evidence="2">Belongs to the asparagine synthetase family.</text>
</comment>
<dbReference type="InterPro" id="IPR001962">
    <property type="entry name" value="Asn_synthase"/>
</dbReference>
<dbReference type="EC" id="6.3.5.4" evidence="3"/>
<feature type="active site" description="For GATase activity" evidence="8">
    <location>
        <position position="2"/>
    </location>
</feature>
<evidence type="ECO:0000313" key="12">
    <source>
        <dbReference type="Proteomes" id="UP000316614"/>
    </source>
</evidence>
<keyword evidence="6 8" id="KW-0315">Glutamine amidotransferase</keyword>
<dbReference type="PIRSF" id="PIRSF001589">
    <property type="entry name" value="Asn_synthetase_glu-h"/>
    <property type="match status" value="1"/>
</dbReference>
<dbReference type="NCBIfam" id="TIGR01536">
    <property type="entry name" value="asn_synth_AEB"/>
    <property type="match status" value="1"/>
</dbReference>
<feature type="binding site" evidence="9">
    <location>
        <position position="99"/>
    </location>
    <ligand>
        <name>L-glutamine</name>
        <dbReference type="ChEBI" id="CHEBI:58359"/>
    </ligand>
</feature>
<dbReference type="PANTHER" id="PTHR43284:SF1">
    <property type="entry name" value="ASPARAGINE SYNTHETASE"/>
    <property type="match status" value="1"/>
</dbReference>
<proteinExistence type="inferred from homology"/>
<dbReference type="InterPro" id="IPR033738">
    <property type="entry name" value="AsnB_N"/>
</dbReference>
<gene>
    <name evidence="11" type="primary">asnB</name>
    <name evidence="11" type="ORF">FKX85_04050</name>
</gene>
<evidence type="ECO:0000259" key="10">
    <source>
        <dbReference type="PROSITE" id="PS51278"/>
    </source>
</evidence>
<dbReference type="PROSITE" id="PS51278">
    <property type="entry name" value="GATASE_TYPE_2"/>
    <property type="match status" value="1"/>
</dbReference>
<dbReference type="Pfam" id="PF13537">
    <property type="entry name" value="GATase_7"/>
    <property type="match status" value="1"/>
</dbReference>
<dbReference type="GO" id="GO:0004066">
    <property type="term" value="F:asparagine synthase (glutamine-hydrolyzing) activity"/>
    <property type="evidence" value="ECO:0007669"/>
    <property type="project" value="UniProtKB-EC"/>
</dbReference>
<keyword evidence="11" id="KW-0436">Ligase</keyword>
<keyword evidence="8" id="KW-0061">Asparagine biosynthesis</keyword>
<dbReference type="SUPFAM" id="SSF56235">
    <property type="entry name" value="N-terminal nucleophile aminohydrolases (Ntn hydrolases)"/>
    <property type="match status" value="1"/>
</dbReference>
<dbReference type="CDD" id="cd00712">
    <property type="entry name" value="AsnB"/>
    <property type="match status" value="1"/>
</dbReference>
<evidence type="ECO:0000256" key="8">
    <source>
        <dbReference type="PIRSR" id="PIRSR001589-1"/>
    </source>
</evidence>
<dbReference type="GO" id="GO:0005524">
    <property type="term" value="F:ATP binding"/>
    <property type="evidence" value="ECO:0007669"/>
    <property type="project" value="UniProtKB-KW"/>
</dbReference>